<sequence>MSQIIDDITAVFSTPQGEFEPSTGQQDDAARVLMSWGDFEFSVDNLAYSTLSRSAEWRWSAQELIGKRDQLQFTGKSTKTVNIEGEAYSGFGAGPEATEALFQQADLERPLLLVSGLGDIFGYWVVTSFTDTATSLLPGGGARRRSFRIEMKYYGEELQDE</sequence>
<evidence type="ECO:0000313" key="2">
    <source>
        <dbReference type="Proteomes" id="UP000028630"/>
    </source>
</evidence>
<accession>A0A085ARU2</accession>
<dbReference type="RefSeq" id="WP_038153487.1">
    <property type="nucleotide sequence ID" value="NZ_JMTB01000013.1"/>
</dbReference>
<dbReference type="Proteomes" id="UP000028630">
    <property type="component" value="Unassembled WGS sequence"/>
</dbReference>
<comment type="caution">
    <text evidence="1">The sequence shown here is derived from an EMBL/GenBank/DDBJ whole genome shotgun (WGS) entry which is preliminary data.</text>
</comment>
<gene>
    <name evidence="1" type="ORF">GTGU_00186</name>
</gene>
<name>A0A085ARU2_9ENTR</name>
<dbReference type="eggNOG" id="COG3499">
    <property type="taxonomic scope" value="Bacteria"/>
</dbReference>
<protein>
    <submittedName>
        <fullName evidence="1">Phage tail protein</fullName>
    </submittedName>
</protein>
<dbReference type="Pfam" id="PF06995">
    <property type="entry name" value="Phage_P2_GpU"/>
    <property type="match status" value="1"/>
</dbReference>
<keyword evidence="2" id="KW-1185">Reference proteome</keyword>
<dbReference type="EMBL" id="JMTB01000013">
    <property type="protein sequence ID" value="KFC12937.1"/>
    <property type="molecule type" value="Genomic_DNA"/>
</dbReference>
<organism evidence="1 2">
    <name type="scientific">Trabulsiella guamensis ATCC 49490</name>
    <dbReference type="NCBI Taxonomy" id="1005994"/>
    <lineage>
        <taxon>Bacteria</taxon>
        <taxon>Pseudomonadati</taxon>
        <taxon>Pseudomonadota</taxon>
        <taxon>Gammaproteobacteria</taxon>
        <taxon>Enterobacterales</taxon>
        <taxon>Enterobacteriaceae</taxon>
        <taxon>Trabulsiella</taxon>
    </lineage>
</organism>
<dbReference type="AlphaFoldDB" id="A0A085ARU2"/>
<reference evidence="2" key="1">
    <citation type="submission" date="2014-05" db="EMBL/GenBank/DDBJ databases">
        <title>ATOL: Assembling a taxonomically balanced genome-scale reconstruction of the evolutionary history of the Enterobacteriaceae.</title>
        <authorList>
            <person name="Plunkett G. III"/>
            <person name="Neeno-Eckwall E.C."/>
            <person name="Glasner J.D."/>
            <person name="Perna N.T."/>
        </authorList>
    </citation>
    <scope>NUCLEOTIDE SEQUENCE [LARGE SCALE GENOMIC DNA]</scope>
    <source>
        <strain evidence="2">ATCC 49490</strain>
    </source>
</reference>
<evidence type="ECO:0000313" key="1">
    <source>
        <dbReference type="EMBL" id="KFC12937.1"/>
    </source>
</evidence>
<proteinExistence type="predicted"/>
<dbReference type="OrthoDB" id="1550902at2"/>
<dbReference type="InterPro" id="IPR009734">
    <property type="entry name" value="Myoviridae_GpU"/>
</dbReference>